<accession>A0A080YW50</accession>
<proteinExistence type="predicted"/>
<dbReference type="Proteomes" id="UP000028582">
    <property type="component" value="Unassembled WGS sequence"/>
</dbReference>
<dbReference type="AlphaFoldDB" id="A0A080YW50"/>
<comment type="caution">
    <text evidence="2">The sequence shown here is derived from an EMBL/GenBank/DDBJ whole genome shotgun (WGS) entry which is preliminary data.</text>
</comment>
<evidence type="ECO:0000313" key="3">
    <source>
        <dbReference type="Proteomes" id="UP000028582"/>
    </source>
</evidence>
<sequence>MAHTNRSHLIDSSARPAQIKTGVSGLGNNKLTQHHQSRLMVSERFSHFPQRHLHQCQQLRPDLR</sequence>
<organism evidence="2 3">
    <name type="scientific">Phytophthora nicotianae P1976</name>
    <dbReference type="NCBI Taxonomy" id="1317066"/>
    <lineage>
        <taxon>Eukaryota</taxon>
        <taxon>Sar</taxon>
        <taxon>Stramenopiles</taxon>
        <taxon>Oomycota</taxon>
        <taxon>Peronosporomycetes</taxon>
        <taxon>Peronosporales</taxon>
        <taxon>Peronosporaceae</taxon>
        <taxon>Phytophthora</taxon>
    </lineage>
</organism>
<evidence type="ECO:0000313" key="2">
    <source>
        <dbReference type="EMBL" id="ETO58611.1"/>
    </source>
</evidence>
<evidence type="ECO:0000256" key="1">
    <source>
        <dbReference type="SAM" id="MobiDB-lite"/>
    </source>
</evidence>
<protein>
    <submittedName>
        <fullName evidence="2">Uncharacterized protein</fullName>
    </submittedName>
</protein>
<feature type="region of interest" description="Disordered" evidence="1">
    <location>
        <begin position="1"/>
        <end position="35"/>
    </location>
</feature>
<name>A0A080YW50_PHYNI</name>
<gene>
    <name evidence="2" type="ORF">F444_23011</name>
</gene>
<dbReference type="EMBL" id="ANJA01005008">
    <property type="protein sequence ID" value="ETO58611.1"/>
    <property type="molecule type" value="Genomic_DNA"/>
</dbReference>
<reference evidence="2 3" key="1">
    <citation type="submission" date="2013-11" db="EMBL/GenBank/DDBJ databases">
        <title>The Genome Sequence of Phytophthora parasitica P1976.</title>
        <authorList>
            <consortium name="The Broad Institute Genomics Platform"/>
            <person name="Russ C."/>
            <person name="Tyler B."/>
            <person name="Panabieres F."/>
            <person name="Shan W."/>
            <person name="Tripathy S."/>
            <person name="Grunwald N."/>
            <person name="Machado M."/>
            <person name="Johnson C.S."/>
            <person name="Walker B."/>
            <person name="Young S."/>
            <person name="Zeng Q."/>
            <person name="Gargeya S."/>
            <person name="Fitzgerald M."/>
            <person name="Haas B."/>
            <person name="Abouelleil A."/>
            <person name="Allen A.W."/>
            <person name="Alvarado L."/>
            <person name="Arachchi H.M."/>
            <person name="Berlin A.M."/>
            <person name="Chapman S.B."/>
            <person name="Gainer-Dewar J."/>
            <person name="Goldberg J."/>
            <person name="Griggs A."/>
            <person name="Gujja S."/>
            <person name="Hansen M."/>
            <person name="Howarth C."/>
            <person name="Imamovic A."/>
            <person name="Ireland A."/>
            <person name="Larimer J."/>
            <person name="McCowan C."/>
            <person name="Murphy C."/>
            <person name="Pearson M."/>
            <person name="Poon T.W."/>
            <person name="Priest M."/>
            <person name="Roberts A."/>
            <person name="Saif S."/>
            <person name="Shea T."/>
            <person name="Sisk P."/>
            <person name="Sykes S."/>
            <person name="Wortman J."/>
            <person name="Nusbaum C."/>
            <person name="Birren B."/>
        </authorList>
    </citation>
    <scope>NUCLEOTIDE SEQUENCE [LARGE SCALE GENOMIC DNA]</scope>
    <source>
        <strain evidence="2 3">P1976</strain>
    </source>
</reference>